<dbReference type="PANTHER" id="PTHR13903:SF8">
    <property type="entry name" value="PIRIN"/>
    <property type="match status" value="1"/>
</dbReference>
<evidence type="ECO:0000313" key="6">
    <source>
        <dbReference type="EMBL" id="KAF9331851.1"/>
    </source>
</evidence>
<dbReference type="AlphaFoldDB" id="A0A9P5VM90"/>
<dbReference type="Proteomes" id="UP000696485">
    <property type="component" value="Unassembled WGS sequence"/>
</dbReference>
<feature type="compositionally biased region" description="Basic and acidic residues" evidence="3">
    <location>
        <begin position="66"/>
        <end position="77"/>
    </location>
</feature>
<dbReference type="Pfam" id="PF02678">
    <property type="entry name" value="Pirin"/>
    <property type="match status" value="1"/>
</dbReference>
<evidence type="ECO:0000256" key="1">
    <source>
        <dbReference type="ARBA" id="ARBA00008416"/>
    </source>
</evidence>
<evidence type="ECO:0000256" key="3">
    <source>
        <dbReference type="SAM" id="MobiDB-lite"/>
    </source>
</evidence>
<keyword evidence="7" id="KW-1185">Reference proteome</keyword>
<evidence type="ECO:0000259" key="5">
    <source>
        <dbReference type="Pfam" id="PF05726"/>
    </source>
</evidence>
<evidence type="ECO:0000313" key="7">
    <source>
        <dbReference type="Proteomes" id="UP000696485"/>
    </source>
</evidence>
<reference evidence="6" key="1">
    <citation type="journal article" date="2020" name="Fungal Divers.">
        <title>Resolving the Mortierellaceae phylogeny through synthesis of multi-gene phylogenetics and phylogenomics.</title>
        <authorList>
            <person name="Vandepol N."/>
            <person name="Liber J."/>
            <person name="Desiro A."/>
            <person name="Na H."/>
            <person name="Kennedy M."/>
            <person name="Barry K."/>
            <person name="Grigoriev I.V."/>
            <person name="Miller A.N."/>
            <person name="O'Donnell K."/>
            <person name="Stajich J.E."/>
            <person name="Bonito G."/>
        </authorList>
    </citation>
    <scope>NUCLEOTIDE SEQUENCE</scope>
    <source>
        <strain evidence="6">NVP1</strain>
    </source>
</reference>
<feature type="compositionally biased region" description="Polar residues" evidence="3">
    <location>
        <begin position="53"/>
        <end position="65"/>
    </location>
</feature>
<feature type="region of interest" description="Disordered" evidence="3">
    <location>
        <begin position="50"/>
        <end position="77"/>
    </location>
</feature>
<dbReference type="SUPFAM" id="SSF51182">
    <property type="entry name" value="RmlC-like cupins"/>
    <property type="match status" value="3"/>
</dbReference>
<accession>A0A9P5VM90</accession>
<dbReference type="PANTHER" id="PTHR13903">
    <property type="entry name" value="PIRIN-RELATED"/>
    <property type="match status" value="1"/>
</dbReference>
<dbReference type="CDD" id="cd02909">
    <property type="entry name" value="cupin_pirin_N"/>
    <property type="match status" value="1"/>
</dbReference>
<feature type="domain" description="Pirin N-terminal" evidence="4">
    <location>
        <begin position="27"/>
        <end position="148"/>
    </location>
</feature>
<feature type="compositionally biased region" description="Polar residues" evidence="3">
    <location>
        <begin position="339"/>
        <end position="357"/>
    </location>
</feature>
<name>A0A9P5VM90_9FUNG</name>
<feature type="region of interest" description="Disordered" evidence="3">
    <location>
        <begin position="418"/>
        <end position="461"/>
    </location>
</feature>
<dbReference type="InterPro" id="IPR012093">
    <property type="entry name" value="Pirin"/>
</dbReference>
<feature type="domain" description="Pirin C-terminal" evidence="5">
    <location>
        <begin position="363"/>
        <end position="411"/>
    </location>
</feature>
<proteinExistence type="inferred from homology"/>
<dbReference type="Pfam" id="PF05726">
    <property type="entry name" value="Pirin_C"/>
    <property type="match status" value="1"/>
</dbReference>
<evidence type="ECO:0000259" key="4">
    <source>
        <dbReference type="Pfam" id="PF02678"/>
    </source>
</evidence>
<evidence type="ECO:0000256" key="2">
    <source>
        <dbReference type="RuleBase" id="RU003457"/>
    </source>
</evidence>
<protein>
    <recommendedName>
        <fullName evidence="8">Pirin</fullName>
    </recommendedName>
</protein>
<feature type="compositionally biased region" description="Basic and acidic residues" evidence="3">
    <location>
        <begin position="195"/>
        <end position="209"/>
    </location>
</feature>
<comment type="caution">
    <text evidence="6">The sequence shown here is derived from an EMBL/GenBank/DDBJ whole genome shotgun (WGS) entry which is preliminary data.</text>
</comment>
<organism evidence="6 7">
    <name type="scientific">Podila minutissima</name>
    <dbReference type="NCBI Taxonomy" id="64525"/>
    <lineage>
        <taxon>Eukaryota</taxon>
        <taxon>Fungi</taxon>
        <taxon>Fungi incertae sedis</taxon>
        <taxon>Mucoromycota</taxon>
        <taxon>Mortierellomycotina</taxon>
        <taxon>Mortierellomycetes</taxon>
        <taxon>Mortierellales</taxon>
        <taxon>Mortierellaceae</taxon>
        <taxon>Podila</taxon>
    </lineage>
</organism>
<feature type="compositionally biased region" description="Basic and acidic residues" evidence="3">
    <location>
        <begin position="328"/>
        <end position="338"/>
    </location>
</feature>
<evidence type="ECO:0008006" key="8">
    <source>
        <dbReference type="Google" id="ProtNLM"/>
    </source>
</evidence>
<dbReference type="EMBL" id="JAAAUY010000298">
    <property type="protein sequence ID" value="KAF9331851.1"/>
    <property type="molecule type" value="Genomic_DNA"/>
</dbReference>
<dbReference type="InterPro" id="IPR011051">
    <property type="entry name" value="RmlC_Cupin_sf"/>
</dbReference>
<comment type="similarity">
    <text evidence="1 2">Belongs to the pirin family.</text>
</comment>
<dbReference type="Gene3D" id="2.60.120.10">
    <property type="entry name" value="Jelly Rolls"/>
    <property type="match status" value="2"/>
</dbReference>
<dbReference type="InterPro" id="IPR014710">
    <property type="entry name" value="RmlC-like_jellyroll"/>
</dbReference>
<feature type="compositionally biased region" description="Low complexity" evidence="3">
    <location>
        <begin position="210"/>
        <end position="225"/>
    </location>
</feature>
<dbReference type="CDD" id="cd02247">
    <property type="entry name" value="cupin_pirin_C"/>
    <property type="match status" value="1"/>
</dbReference>
<gene>
    <name evidence="6" type="ORF">BG006_005282</name>
</gene>
<feature type="region of interest" description="Disordered" evidence="3">
    <location>
        <begin position="195"/>
        <end position="241"/>
    </location>
</feature>
<feature type="compositionally biased region" description="Polar residues" evidence="3">
    <location>
        <begin position="424"/>
        <end position="441"/>
    </location>
</feature>
<dbReference type="InterPro" id="IPR008778">
    <property type="entry name" value="Pirin_C_dom"/>
</dbReference>
<feature type="region of interest" description="Disordered" evidence="3">
    <location>
        <begin position="317"/>
        <end position="357"/>
    </location>
</feature>
<dbReference type="InterPro" id="IPR003829">
    <property type="entry name" value="Pirin_N_dom"/>
</dbReference>
<sequence length="461" mass="51236">MTTTPTTRSIQRIVQARGTADGVGTIVQRTIGGDDLESLDPFLTLDEFRMTEPTPSKGSKNQSSASKKEAAGFPDHPHRGFETVTLMLEGHFQHQDFTGRQGTIGPGDVQWMTAGRGIVHAEMPYFPEEETLGKKKGSSSIWGLQLWVNLPKKHKLCKPQYQDLKDEAIPRWTGPGSDGGDEAQLDQLEDLALADKDESESKSGEDSEKNSSAQKSKQATTTKTKNGQGHRGRREGISVKVIAGESHGVSSKVYTRTPTMYLEIKMQKHQTLTEWIPKEYEGFVYVLQGKARFGSSSQGQQLNKQAIVEGKPQQMLIFSPSSPSDRTTLSKDKAETETRTSNSATDADQQEQSRAPFRSTSFLDIETTEEPCHFVLIAGEPCREPVFRQGPFVMNSKEELERTFRDYEEKKRGFERAKDWVPTIGQQAPLSVPEMSQSSLSKSERGKGRNSGTSENKRKGK</sequence>